<protein>
    <submittedName>
        <fullName evidence="7">Arylsulfatase</fullName>
        <ecNumber evidence="7">3.1.6.1</ecNumber>
    </submittedName>
</protein>
<dbReference type="Gene3D" id="3.30.1120.10">
    <property type="match status" value="1"/>
</dbReference>
<dbReference type="PANTHER" id="PTHR42693">
    <property type="entry name" value="ARYLSULFATASE FAMILY MEMBER"/>
    <property type="match status" value="1"/>
</dbReference>
<accession>A0A7W8XP64</accession>
<evidence type="ECO:0000256" key="2">
    <source>
        <dbReference type="ARBA" id="ARBA00022723"/>
    </source>
</evidence>
<feature type="domain" description="Sulfatase N-terminal" evidence="6">
    <location>
        <begin position="78"/>
        <end position="491"/>
    </location>
</feature>
<evidence type="ECO:0000256" key="3">
    <source>
        <dbReference type="ARBA" id="ARBA00022801"/>
    </source>
</evidence>
<sequence length="796" mass="87489">MLRIGTLFLATLSLTAISFDRAGAQQITGEPGSPSATTTIDGRYLPNPPEAFRGQIGLDAKSSKPYWPPQIVPPKGAPNILLIMTDDAGYGVAGTFGGVIPTPALDRVAKAGLRYTQFHSTALCSPTRAALITGRNHHSSGFGVISEQATGYPGYDSIIGVNNATIGEILKQNGFATSWFGKDHNTPAFQYSSAGPFDQWPVGMGFEYFYGFMGGDTNQWTPYLFQNTTQVFPWIGKPAYNLTTDMADNAIDHIRQLNAAAPQKPFFVYYVPGGTHAPHHPTQEWIDKFKGKFDMGWNELREQIFANQKRIGVIPANTQLTPWPDDLPTWDSLDADSKKLFARQAEVFAAYVAYTDHEIGRVIQAVDDLGKLDNTLVIYIEGDNGTSAEGSTRGTPNELITIEGMQIPVADQMKFYDVWGSDKTYPHMSVAWSWAFDTPFKWTKQVASHFGGTRQGMAMAWPARIKDAGGIRTQFHHMIDIVPTILEATGISAPVMVNGVAQKPIEGVSMAYSWDNAQAPSARTTQYFEMFGNRAIYNDGWIAATTPPAAPWLMGTTKMPDVIDGYKWELYNLTEDFSENNDLAAKMPDKLHQMQELFLMEAAKYNVFPLDNSILERLLTPRPSATAGRNDFTYSGVISGIPPSNAPNIVNRSYTITAEVEIPQDGGEGMLVTTGGRFGGYGFYLLKGKPVFLYNFVDMERFRWEGHDALPAGKHTLVFDFKSDGPGFGKGGTGILKVDGNEVANEKIPHTIPALMPWDETFDVGVDTRTGVEDNDYQVPFPFNGSIGKLEVALQP</sequence>
<keyword evidence="4" id="KW-0106">Calcium</keyword>
<evidence type="ECO:0000259" key="6">
    <source>
        <dbReference type="Pfam" id="PF00884"/>
    </source>
</evidence>
<comment type="caution">
    <text evidence="7">The sequence shown here is derived from an EMBL/GenBank/DDBJ whole genome shotgun (WGS) entry which is preliminary data.</text>
</comment>
<dbReference type="CDD" id="cd16025">
    <property type="entry name" value="PAS_like"/>
    <property type="match status" value="1"/>
</dbReference>
<evidence type="ECO:0000256" key="1">
    <source>
        <dbReference type="ARBA" id="ARBA00008779"/>
    </source>
</evidence>
<dbReference type="AlphaFoldDB" id="A0A7W8XP64"/>
<keyword evidence="2" id="KW-0479">Metal-binding</keyword>
<keyword evidence="5" id="KW-0732">Signal</keyword>
<dbReference type="PROSITE" id="PS00523">
    <property type="entry name" value="SULFATASE_1"/>
    <property type="match status" value="1"/>
</dbReference>
<dbReference type="RefSeq" id="WP_107109258.1">
    <property type="nucleotide sequence ID" value="NZ_JACHBI010000002.1"/>
</dbReference>
<dbReference type="Pfam" id="PF00884">
    <property type="entry name" value="Sulfatase"/>
    <property type="match status" value="1"/>
</dbReference>
<dbReference type="Proteomes" id="UP000549882">
    <property type="component" value="Unassembled WGS sequence"/>
</dbReference>
<gene>
    <name evidence="7" type="ORF">GGD50_001647</name>
</gene>
<evidence type="ECO:0000313" key="7">
    <source>
        <dbReference type="EMBL" id="MBB5573043.1"/>
    </source>
</evidence>
<dbReference type="PANTHER" id="PTHR42693:SF43">
    <property type="entry name" value="BLL2667 PROTEIN"/>
    <property type="match status" value="1"/>
</dbReference>
<keyword evidence="8" id="KW-1185">Reference proteome</keyword>
<reference evidence="7 8" key="1">
    <citation type="submission" date="2020-08" db="EMBL/GenBank/DDBJ databases">
        <title>Genomic Encyclopedia of Type Strains, Phase IV (KMG-V): Genome sequencing to study the core and pangenomes of soil and plant-associated prokaryotes.</title>
        <authorList>
            <person name="Whitman W."/>
        </authorList>
    </citation>
    <scope>NUCLEOTIDE SEQUENCE [LARGE SCALE GENOMIC DNA]</scope>
    <source>
        <strain evidence="7 8">SEMIA 4064</strain>
    </source>
</reference>
<feature type="signal peptide" evidence="5">
    <location>
        <begin position="1"/>
        <end position="18"/>
    </location>
</feature>
<evidence type="ECO:0000313" key="8">
    <source>
        <dbReference type="Proteomes" id="UP000549882"/>
    </source>
</evidence>
<feature type="chain" id="PRO_5031306217" evidence="5">
    <location>
        <begin position="19"/>
        <end position="796"/>
    </location>
</feature>
<dbReference type="EMBL" id="JACHBI010000002">
    <property type="protein sequence ID" value="MBB5573043.1"/>
    <property type="molecule type" value="Genomic_DNA"/>
</dbReference>
<dbReference type="InterPro" id="IPR000917">
    <property type="entry name" value="Sulfatase_N"/>
</dbReference>
<dbReference type="InterPro" id="IPR050738">
    <property type="entry name" value="Sulfatase"/>
</dbReference>
<dbReference type="GO" id="GO:0004065">
    <property type="term" value="F:arylsulfatase activity"/>
    <property type="evidence" value="ECO:0007669"/>
    <property type="project" value="UniProtKB-EC"/>
</dbReference>
<dbReference type="EC" id="3.1.6.1" evidence="7"/>
<dbReference type="SUPFAM" id="SSF53649">
    <property type="entry name" value="Alkaline phosphatase-like"/>
    <property type="match status" value="1"/>
</dbReference>
<keyword evidence="3 7" id="KW-0378">Hydrolase</keyword>
<name>A0A7W8XP64_9HYPH</name>
<evidence type="ECO:0000256" key="4">
    <source>
        <dbReference type="ARBA" id="ARBA00022837"/>
    </source>
</evidence>
<comment type="similarity">
    <text evidence="1">Belongs to the sulfatase family.</text>
</comment>
<dbReference type="GO" id="GO:0046872">
    <property type="term" value="F:metal ion binding"/>
    <property type="evidence" value="ECO:0007669"/>
    <property type="project" value="UniProtKB-KW"/>
</dbReference>
<dbReference type="InterPro" id="IPR024607">
    <property type="entry name" value="Sulfatase_CS"/>
</dbReference>
<organism evidence="7 8">
    <name type="scientific">Rhizobium paranaense</name>
    <dbReference type="NCBI Taxonomy" id="1650438"/>
    <lineage>
        <taxon>Bacteria</taxon>
        <taxon>Pseudomonadati</taxon>
        <taxon>Pseudomonadota</taxon>
        <taxon>Alphaproteobacteria</taxon>
        <taxon>Hyphomicrobiales</taxon>
        <taxon>Rhizobiaceae</taxon>
        <taxon>Rhizobium/Agrobacterium group</taxon>
        <taxon>Rhizobium</taxon>
    </lineage>
</organism>
<evidence type="ECO:0000256" key="5">
    <source>
        <dbReference type="SAM" id="SignalP"/>
    </source>
</evidence>
<proteinExistence type="inferred from homology"/>
<dbReference type="Gene3D" id="3.40.720.10">
    <property type="entry name" value="Alkaline Phosphatase, subunit A"/>
    <property type="match status" value="1"/>
</dbReference>
<dbReference type="InterPro" id="IPR017850">
    <property type="entry name" value="Alkaline_phosphatase_core_sf"/>
</dbReference>